<gene>
    <name evidence="2" type="ORF">DEA37_0014786</name>
</gene>
<feature type="compositionally biased region" description="Basic and acidic residues" evidence="1">
    <location>
        <begin position="8"/>
        <end position="19"/>
    </location>
</feature>
<feature type="region of interest" description="Disordered" evidence="1">
    <location>
        <begin position="1"/>
        <end position="20"/>
    </location>
</feature>
<accession>A0A5J4NZW8</accession>
<keyword evidence="3" id="KW-1185">Reference proteome</keyword>
<dbReference type="InterPro" id="IPR042097">
    <property type="entry name" value="Aminopeptidase_N-like_N_sf"/>
</dbReference>
<evidence type="ECO:0000256" key="1">
    <source>
        <dbReference type="SAM" id="MobiDB-lite"/>
    </source>
</evidence>
<evidence type="ECO:0000313" key="2">
    <source>
        <dbReference type="EMBL" id="KAA3681021.1"/>
    </source>
</evidence>
<comment type="caution">
    <text evidence="2">The sequence shown here is derived from an EMBL/GenBank/DDBJ whole genome shotgun (WGS) entry which is preliminary data.</text>
</comment>
<reference evidence="2 3" key="1">
    <citation type="journal article" date="2019" name="Gigascience">
        <title>Whole-genome sequence of the oriental lung fluke Paragonimus westermani.</title>
        <authorList>
            <person name="Oey H."/>
            <person name="Zakrzewski M."/>
            <person name="Narain K."/>
            <person name="Devi K.R."/>
            <person name="Agatsuma T."/>
            <person name="Nawaratna S."/>
            <person name="Gobert G.N."/>
            <person name="Jones M.K."/>
            <person name="Ragan M.A."/>
            <person name="McManus D.P."/>
            <person name="Krause L."/>
        </authorList>
    </citation>
    <scope>NUCLEOTIDE SEQUENCE [LARGE SCALE GENOMIC DNA]</scope>
    <source>
        <strain evidence="2 3">IND2009</strain>
    </source>
</reference>
<dbReference type="EMBL" id="QNGE01000299">
    <property type="protein sequence ID" value="KAA3681021.1"/>
    <property type="molecule type" value="Genomic_DNA"/>
</dbReference>
<organism evidence="2 3">
    <name type="scientific">Paragonimus westermani</name>
    <dbReference type="NCBI Taxonomy" id="34504"/>
    <lineage>
        <taxon>Eukaryota</taxon>
        <taxon>Metazoa</taxon>
        <taxon>Spiralia</taxon>
        <taxon>Lophotrochozoa</taxon>
        <taxon>Platyhelminthes</taxon>
        <taxon>Trematoda</taxon>
        <taxon>Digenea</taxon>
        <taxon>Plagiorchiida</taxon>
        <taxon>Troglotremata</taxon>
        <taxon>Troglotrematidae</taxon>
        <taxon>Paragonimus</taxon>
    </lineage>
</organism>
<dbReference type="AlphaFoldDB" id="A0A5J4NZW8"/>
<evidence type="ECO:0000313" key="3">
    <source>
        <dbReference type="Proteomes" id="UP000324629"/>
    </source>
</evidence>
<protein>
    <submittedName>
        <fullName evidence="2">Uncharacterized protein</fullName>
    </submittedName>
</protein>
<dbReference type="Proteomes" id="UP000324629">
    <property type="component" value="Unassembled WGS sequence"/>
</dbReference>
<proteinExistence type="predicted"/>
<name>A0A5J4NZW8_9TREM</name>
<dbReference type="Gene3D" id="2.60.40.1730">
    <property type="entry name" value="tricorn interacting facor f3 domain"/>
    <property type="match status" value="1"/>
</dbReference>
<sequence>MQMNLSDSVDHLMTDETKKRPARNVRIPQRILPKWYGVRLQVHLHSGHPKHFFYNGSVNIKVYCQESTDVIFVHAYMQLNVSLDKITNTISFTTFLTFTDILPPVNCNRQTPDVSFPVGMNLFLKPNLRQVHAFHLYVLCR</sequence>